<evidence type="ECO:0000313" key="2">
    <source>
        <dbReference type="Proteomes" id="UP001519291"/>
    </source>
</evidence>
<dbReference type="Proteomes" id="UP001519291">
    <property type="component" value="Unassembled WGS sequence"/>
</dbReference>
<dbReference type="RefSeq" id="WP_209515677.1">
    <property type="nucleotide sequence ID" value="NZ_JAGIOH010000001.1"/>
</dbReference>
<name>A0ABS4Y5H4_9ACTN</name>
<proteinExistence type="predicted"/>
<sequence length="94" mass="10533">MGNVRSSDLLVVDWAPNEAEGDKVLHVFDGSEQQQEDVSVIKLDADELLTAEFHPTEAVDQLLIPRLARRVKCAITARRESHPQYLEHGEPLTS</sequence>
<protein>
    <submittedName>
        <fullName evidence="1">Macrodomain Ter protein organizer (MatP/YcbG family)</fullName>
    </submittedName>
</protein>
<dbReference type="GeneID" id="91570347"/>
<keyword evidence="2" id="KW-1185">Reference proteome</keyword>
<evidence type="ECO:0000313" key="1">
    <source>
        <dbReference type="EMBL" id="MBP2403999.1"/>
    </source>
</evidence>
<gene>
    <name evidence="1" type="ORF">JO379_003468</name>
</gene>
<dbReference type="EMBL" id="JAGIOH010000001">
    <property type="protein sequence ID" value="MBP2403999.1"/>
    <property type="molecule type" value="Genomic_DNA"/>
</dbReference>
<reference evidence="1 2" key="1">
    <citation type="submission" date="2021-03" db="EMBL/GenBank/DDBJ databases">
        <title>Sequencing the genomes of 1000 actinobacteria strains.</title>
        <authorList>
            <person name="Klenk H.-P."/>
        </authorList>
    </citation>
    <scope>NUCLEOTIDE SEQUENCE [LARGE SCALE GENOMIC DNA]</scope>
    <source>
        <strain evidence="1 2">DSM 41480</strain>
    </source>
</reference>
<organism evidence="1 2">
    <name type="scientific">Streptomyces syringium</name>
    <dbReference type="NCBI Taxonomy" id="76729"/>
    <lineage>
        <taxon>Bacteria</taxon>
        <taxon>Bacillati</taxon>
        <taxon>Actinomycetota</taxon>
        <taxon>Actinomycetes</taxon>
        <taxon>Kitasatosporales</taxon>
        <taxon>Streptomycetaceae</taxon>
        <taxon>Streptomyces</taxon>
    </lineage>
</organism>
<accession>A0ABS4Y5H4</accession>
<comment type="caution">
    <text evidence="1">The sequence shown here is derived from an EMBL/GenBank/DDBJ whole genome shotgun (WGS) entry which is preliminary data.</text>
</comment>